<evidence type="ECO:0000259" key="1">
    <source>
        <dbReference type="Pfam" id="PF01710"/>
    </source>
</evidence>
<dbReference type="EMBL" id="MSJL01000056">
    <property type="protein sequence ID" value="OLF49072.1"/>
    <property type="molecule type" value="Genomic_DNA"/>
</dbReference>
<dbReference type="Proteomes" id="UP000186437">
    <property type="component" value="Unassembled WGS sequence"/>
</dbReference>
<feature type="domain" description="Transposase Synechocystis PCC 6803" evidence="1">
    <location>
        <begin position="1"/>
        <end position="115"/>
    </location>
</feature>
<evidence type="ECO:0000313" key="2">
    <source>
        <dbReference type="EMBL" id="OLF49072.1"/>
    </source>
</evidence>
<evidence type="ECO:0000313" key="5">
    <source>
        <dbReference type="Proteomes" id="UP000255213"/>
    </source>
</evidence>
<reference evidence="2" key="1">
    <citation type="submission" date="2016-12" db="EMBL/GenBank/DDBJ databases">
        <authorList>
            <person name="Song W.-J."/>
            <person name="Kurnit D.M."/>
        </authorList>
    </citation>
    <scope>NUCLEOTIDE SEQUENCE [LARGE SCALE GENOMIC DNA]</scope>
    <source>
        <strain evidence="2">ATCC 51725</strain>
    </source>
</reference>
<protein>
    <submittedName>
        <fullName evidence="2">Transposase</fullName>
    </submittedName>
</protein>
<reference evidence="3 5" key="3">
    <citation type="submission" date="2018-06" db="EMBL/GenBank/DDBJ databases">
        <authorList>
            <consortium name="Pathogen Informatics"/>
            <person name="Doyle S."/>
        </authorList>
    </citation>
    <scope>NUCLEOTIDE SEQUENCE [LARGE SCALE GENOMIC DNA]</scope>
    <source>
        <strain evidence="3 5">NCTC12957</strain>
    </source>
</reference>
<dbReference type="InterPro" id="IPR009057">
    <property type="entry name" value="Homeodomain-like_sf"/>
</dbReference>
<dbReference type="AlphaFoldDB" id="A0A1Q8EB99"/>
<name>A0A1Q8EB99_STRAI</name>
<dbReference type="RefSeq" id="WP_075099881.1">
    <property type="nucleotide sequence ID" value="NZ_MSJL01000056.1"/>
</dbReference>
<organism evidence="2 4">
    <name type="scientific">Streptococcus acidominimus</name>
    <dbReference type="NCBI Taxonomy" id="1326"/>
    <lineage>
        <taxon>Bacteria</taxon>
        <taxon>Bacillati</taxon>
        <taxon>Bacillota</taxon>
        <taxon>Bacilli</taxon>
        <taxon>Lactobacillales</taxon>
        <taxon>Streptococcaceae</taxon>
        <taxon>Streptococcus</taxon>
    </lineage>
</organism>
<gene>
    <name evidence="2" type="ORF">BU200_09275</name>
    <name evidence="3" type="ORF">NCTC12957_00829</name>
</gene>
<evidence type="ECO:0000313" key="3">
    <source>
        <dbReference type="EMBL" id="SUN06810.1"/>
    </source>
</evidence>
<dbReference type="InterPro" id="IPR002622">
    <property type="entry name" value="Transposase_14"/>
</dbReference>
<dbReference type="Pfam" id="PF01710">
    <property type="entry name" value="HTH_Tnp_IS630"/>
    <property type="match status" value="1"/>
</dbReference>
<dbReference type="Proteomes" id="UP000255213">
    <property type="component" value="Unassembled WGS sequence"/>
</dbReference>
<keyword evidence="4" id="KW-1185">Reference proteome</keyword>
<dbReference type="SUPFAM" id="SSF46689">
    <property type="entry name" value="Homeodomain-like"/>
    <property type="match status" value="1"/>
</dbReference>
<accession>A0A1Q8EB99</accession>
<dbReference type="EMBL" id="UHEN01000001">
    <property type="protein sequence ID" value="SUN06810.1"/>
    <property type="molecule type" value="Genomic_DNA"/>
</dbReference>
<evidence type="ECO:0000313" key="4">
    <source>
        <dbReference type="Proteomes" id="UP000186437"/>
    </source>
</evidence>
<dbReference type="OrthoDB" id="2231864at2"/>
<proteinExistence type="predicted"/>
<reference evidence="4" key="2">
    <citation type="submission" date="2016-12" db="EMBL/GenBank/DDBJ databases">
        <authorList>
            <person name="Gulvik C.A."/>
        </authorList>
    </citation>
    <scope>NUCLEOTIDE SEQUENCE [LARGE SCALE GENOMIC DNA]</scope>
    <source>
        <strain evidence="4">ATCC 51725</strain>
    </source>
</reference>
<sequence>MVYGIDFRRRVMSYVKAGHSTQETCTLFGISRNTLYRWEKQLADTGFLACQPRVRKPFKIPLDELQAYIEAHPDAFLREIAEHFDCTIPSVWAALKKCGITKKRPLLTKNKTVSRAVAIWLY</sequence>